<reference evidence="1 2" key="1">
    <citation type="submission" date="2016-07" db="EMBL/GenBank/DDBJ databases">
        <title>Characterization of isolates of Eisenbergiella tayi derived from blood cultures, using whole genome sequencing.</title>
        <authorList>
            <person name="Burdz T."/>
            <person name="Wiebe D."/>
            <person name="Huynh C."/>
            <person name="Bernard K."/>
        </authorList>
    </citation>
    <scope>NUCLEOTIDE SEQUENCE [LARGE SCALE GENOMIC DNA]</scope>
    <source>
        <strain evidence="1 2">NML 110608</strain>
    </source>
</reference>
<evidence type="ECO:0000313" key="2">
    <source>
        <dbReference type="Proteomes" id="UP000094067"/>
    </source>
</evidence>
<dbReference type="RefSeq" id="WP_069152037.1">
    <property type="nucleotide sequence ID" value="NZ_MCGH01000002.1"/>
</dbReference>
<comment type="caution">
    <text evidence="1">The sequence shown here is derived from an EMBL/GenBank/DDBJ whole genome shotgun (WGS) entry which is preliminary data.</text>
</comment>
<name>A0A1E3AB12_9FIRM</name>
<sequence length="160" mass="17716">MRRNKKKGTLVITVFCITVSAALCIWLSRQPSFNPGRIYHNDDLLVREQENFHAVNYALEPVDGDSGGRFFTDGFSGSRTVTIMELEERNSVSCTWNIDVKKGLFKIVLIDTQNARIAETICEGSGEGNTVLEGLPAGEYRVKFAADNAAVEGIFHIISD</sequence>
<evidence type="ECO:0000313" key="1">
    <source>
        <dbReference type="EMBL" id="ODM05918.1"/>
    </source>
</evidence>
<dbReference type="Proteomes" id="UP000094067">
    <property type="component" value="Unassembled WGS sequence"/>
</dbReference>
<dbReference type="AlphaFoldDB" id="A0A1E3AB12"/>
<protein>
    <submittedName>
        <fullName evidence="1">Uncharacterized protein</fullName>
    </submittedName>
</protein>
<organism evidence="1 2">
    <name type="scientific">Eisenbergiella tayi</name>
    <dbReference type="NCBI Taxonomy" id="1432052"/>
    <lineage>
        <taxon>Bacteria</taxon>
        <taxon>Bacillati</taxon>
        <taxon>Bacillota</taxon>
        <taxon>Clostridia</taxon>
        <taxon>Lachnospirales</taxon>
        <taxon>Lachnospiraceae</taxon>
        <taxon>Eisenbergiella</taxon>
    </lineage>
</organism>
<proteinExistence type="predicted"/>
<accession>A0A1E3AB12</accession>
<dbReference type="EMBL" id="MCGH01000002">
    <property type="protein sequence ID" value="ODM05918.1"/>
    <property type="molecule type" value="Genomic_DNA"/>
</dbReference>
<gene>
    <name evidence="1" type="ORF">BEI61_01807</name>
</gene>